<accession>A0A2P6R0F4</accession>
<evidence type="ECO:0000313" key="1">
    <source>
        <dbReference type="EMBL" id="PRQ39912.1"/>
    </source>
</evidence>
<reference evidence="1 2" key="1">
    <citation type="journal article" date="2018" name="Nat. Genet.">
        <title>The Rosa genome provides new insights in the design of modern roses.</title>
        <authorList>
            <person name="Bendahmane M."/>
        </authorList>
    </citation>
    <scope>NUCLEOTIDE SEQUENCE [LARGE SCALE GENOMIC DNA]</scope>
    <source>
        <strain evidence="2">cv. Old Blush</strain>
    </source>
</reference>
<dbReference type="EMBL" id="PDCK01000042">
    <property type="protein sequence ID" value="PRQ39912.1"/>
    <property type="molecule type" value="Genomic_DNA"/>
</dbReference>
<dbReference type="Proteomes" id="UP000238479">
    <property type="component" value="Chromosome 4"/>
</dbReference>
<organism evidence="1 2">
    <name type="scientific">Rosa chinensis</name>
    <name type="common">China rose</name>
    <dbReference type="NCBI Taxonomy" id="74649"/>
    <lineage>
        <taxon>Eukaryota</taxon>
        <taxon>Viridiplantae</taxon>
        <taxon>Streptophyta</taxon>
        <taxon>Embryophyta</taxon>
        <taxon>Tracheophyta</taxon>
        <taxon>Spermatophyta</taxon>
        <taxon>Magnoliopsida</taxon>
        <taxon>eudicotyledons</taxon>
        <taxon>Gunneridae</taxon>
        <taxon>Pentapetalae</taxon>
        <taxon>rosids</taxon>
        <taxon>fabids</taxon>
        <taxon>Rosales</taxon>
        <taxon>Rosaceae</taxon>
        <taxon>Rosoideae</taxon>
        <taxon>Rosoideae incertae sedis</taxon>
        <taxon>Rosa</taxon>
    </lineage>
</organism>
<keyword evidence="2" id="KW-1185">Reference proteome</keyword>
<evidence type="ECO:0000313" key="2">
    <source>
        <dbReference type="Proteomes" id="UP000238479"/>
    </source>
</evidence>
<sequence length="134" mass="14975">MRFRSVLCYLLRIQVRLRSLHRIRVGSRLRRLLQPPVVPLLLRSVVACSLLPIRIGSLLCPIRVGLRFLPRIPVGSGMRPLLLLPSVVARLLSPVLLPSVVVLLRLSRLPPLMVCTLQGLGRRTGGRNERGKGE</sequence>
<name>A0A2P6R0F4_ROSCH</name>
<dbReference type="Gramene" id="PRQ39912">
    <property type="protein sequence ID" value="PRQ39912"/>
    <property type="gene ID" value="RchiOBHm_Chr4g0430401"/>
</dbReference>
<gene>
    <name evidence="1" type="ORF">RchiOBHm_Chr4g0430401</name>
</gene>
<proteinExistence type="predicted"/>
<dbReference type="AlphaFoldDB" id="A0A2P6R0F4"/>
<comment type="caution">
    <text evidence="1">The sequence shown here is derived from an EMBL/GenBank/DDBJ whole genome shotgun (WGS) entry which is preliminary data.</text>
</comment>
<protein>
    <submittedName>
        <fullName evidence="1">Uncharacterized protein</fullName>
    </submittedName>
</protein>